<evidence type="ECO:0000256" key="1">
    <source>
        <dbReference type="RuleBase" id="RU003494"/>
    </source>
</evidence>
<dbReference type="RefSeq" id="WP_386720259.1">
    <property type="nucleotide sequence ID" value="NZ_JBHRSZ010000004.1"/>
</dbReference>
<dbReference type="InterPro" id="IPR040079">
    <property type="entry name" value="Glutathione_S-Trfase"/>
</dbReference>
<accession>A0ABV7HH53</accession>
<dbReference type="CDD" id="cd03189">
    <property type="entry name" value="GST_C_GTT1_like"/>
    <property type="match status" value="1"/>
</dbReference>
<dbReference type="InterPro" id="IPR004045">
    <property type="entry name" value="Glutathione_S-Trfase_N"/>
</dbReference>
<dbReference type="Proteomes" id="UP001595476">
    <property type="component" value="Unassembled WGS sequence"/>
</dbReference>
<dbReference type="SFLD" id="SFLDG00358">
    <property type="entry name" value="Main_(cytGST)"/>
    <property type="match status" value="1"/>
</dbReference>
<dbReference type="Pfam" id="PF00043">
    <property type="entry name" value="GST_C"/>
    <property type="match status" value="1"/>
</dbReference>
<comment type="similarity">
    <text evidence="1">Belongs to the GST superfamily.</text>
</comment>
<feature type="domain" description="GST C-terminal" evidence="3">
    <location>
        <begin position="86"/>
        <end position="221"/>
    </location>
</feature>
<gene>
    <name evidence="4" type="ORF">ACFOEK_10520</name>
</gene>
<dbReference type="InterPro" id="IPR010987">
    <property type="entry name" value="Glutathione-S-Trfase_C-like"/>
</dbReference>
<reference evidence="5" key="1">
    <citation type="journal article" date="2019" name="Int. J. Syst. Evol. Microbiol.">
        <title>The Global Catalogue of Microorganisms (GCM) 10K type strain sequencing project: providing services to taxonomists for standard genome sequencing and annotation.</title>
        <authorList>
            <consortium name="The Broad Institute Genomics Platform"/>
            <consortium name="The Broad Institute Genome Sequencing Center for Infectious Disease"/>
            <person name="Wu L."/>
            <person name="Ma J."/>
        </authorList>
    </citation>
    <scope>NUCLEOTIDE SEQUENCE [LARGE SCALE GENOMIC DNA]</scope>
    <source>
        <strain evidence="5">KCTC 52438</strain>
    </source>
</reference>
<evidence type="ECO:0000313" key="4">
    <source>
        <dbReference type="EMBL" id="MFC3151460.1"/>
    </source>
</evidence>
<evidence type="ECO:0000313" key="5">
    <source>
        <dbReference type="Proteomes" id="UP001595476"/>
    </source>
</evidence>
<feature type="domain" description="GST N-terminal" evidence="2">
    <location>
        <begin position="1"/>
        <end position="81"/>
    </location>
</feature>
<keyword evidence="5" id="KW-1185">Reference proteome</keyword>
<dbReference type="CDD" id="cd03046">
    <property type="entry name" value="GST_N_GTT1_like"/>
    <property type="match status" value="1"/>
</dbReference>
<dbReference type="InterPro" id="IPR036282">
    <property type="entry name" value="Glutathione-S-Trfase_C_sf"/>
</dbReference>
<dbReference type="PROSITE" id="PS50404">
    <property type="entry name" value="GST_NTER"/>
    <property type="match status" value="1"/>
</dbReference>
<evidence type="ECO:0000259" key="3">
    <source>
        <dbReference type="PROSITE" id="PS50405"/>
    </source>
</evidence>
<dbReference type="EMBL" id="JBHRSZ010000004">
    <property type="protein sequence ID" value="MFC3151460.1"/>
    <property type="molecule type" value="Genomic_DNA"/>
</dbReference>
<dbReference type="SUPFAM" id="SSF52833">
    <property type="entry name" value="Thioredoxin-like"/>
    <property type="match status" value="1"/>
</dbReference>
<dbReference type="SFLD" id="SFLDG01150">
    <property type="entry name" value="Main.1:_Beta-like"/>
    <property type="match status" value="1"/>
</dbReference>
<evidence type="ECO:0000259" key="2">
    <source>
        <dbReference type="PROSITE" id="PS50404"/>
    </source>
</evidence>
<dbReference type="PANTHER" id="PTHR44051:SF9">
    <property type="entry name" value="GLUTATHIONE S-TRANSFERASE 1"/>
    <property type="match status" value="1"/>
</dbReference>
<dbReference type="Pfam" id="PF02798">
    <property type="entry name" value="GST_N"/>
    <property type="match status" value="1"/>
</dbReference>
<proteinExistence type="inferred from homology"/>
<dbReference type="PROSITE" id="PS50405">
    <property type="entry name" value="GST_CTER"/>
    <property type="match status" value="1"/>
</dbReference>
<sequence length="221" mass="25294">MIKLHHLNNSRSQRLLWALEEIGLPYEIIRYERDPKTMFAPDSLKKVHPLGKAPVLVDGEITLAESGAIIEYLLQTHGNQFLPEQSGKAYQNYLYWMHYAEGSLMPYLLLKLVFEKVKTSPMPFFVRPIAKAIADKATSTFIGPNLDNHLKFINQHLSQNEWFAGDQLTGADFQMSFPLEACVARGIANQQHPHIVNYVKRFQSRPAYQQALEKGGKYDYA</sequence>
<name>A0ABV7HH53_9GAMM</name>
<dbReference type="SFLD" id="SFLDS00019">
    <property type="entry name" value="Glutathione_Transferase_(cytos"/>
    <property type="match status" value="1"/>
</dbReference>
<dbReference type="Gene3D" id="3.40.30.10">
    <property type="entry name" value="Glutaredoxin"/>
    <property type="match status" value="1"/>
</dbReference>
<comment type="caution">
    <text evidence="4">The sequence shown here is derived from an EMBL/GenBank/DDBJ whole genome shotgun (WGS) entry which is preliminary data.</text>
</comment>
<dbReference type="InterPro" id="IPR004046">
    <property type="entry name" value="GST_C"/>
</dbReference>
<dbReference type="SUPFAM" id="SSF47616">
    <property type="entry name" value="GST C-terminal domain-like"/>
    <property type="match status" value="1"/>
</dbReference>
<dbReference type="Gene3D" id="1.20.1050.10">
    <property type="match status" value="1"/>
</dbReference>
<organism evidence="4 5">
    <name type="scientific">Litoribrevibacter euphylliae</name>
    <dbReference type="NCBI Taxonomy" id="1834034"/>
    <lineage>
        <taxon>Bacteria</taxon>
        <taxon>Pseudomonadati</taxon>
        <taxon>Pseudomonadota</taxon>
        <taxon>Gammaproteobacteria</taxon>
        <taxon>Oceanospirillales</taxon>
        <taxon>Oceanospirillaceae</taxon>
        <taxon>Litoribrevibacter</taxon>
    </lineage>
</organism>
<protein>
    <submittedName>
        <fullName evidence="4">Glutathione S-transferase family protein</fullName>
    </submittedName>
</protein>
<dbReference type="PANTHER" id="PTHR44051">
    <property type="entry name" value="GLUTATHIONE S-TRANSFERASE-RELATED"/>
    <property type="match status" value="1"/>
</dbReference>
<dbReference type="InterPro" id="IPR036249">
    <property type="entry name" value="Thioredoxin-like_sf"/>
</dbReference>